<evidence type="ECO:0000313" key="3">
    <source>
        <dbReference type="Proteomes" id="UP000828390"/>
    </source>
</evidence>
<evidence type="ECO:0008006" key="4">
    <source>
        <dbReference type="Google" id="ProtNLM"/>
    </source>
</evidence>
<accession>A0A9D4KLG8</accession>
<keyword evidence="3" id="KW-1185">Reference proteome</keyword>
<gene>
    <name evidence="2" type="ORF">DPMN_115302</name>
</gene>
<dbReference type="Proteomes" id="UP000828390">
    <property type="component" value="Unassembled WGS sequence"/>
</dbReference>
<sequence>MPSVFFIFLKRIRYKIRIHALYFAGSYICENKLVSTYCPFRTGTDVSPTTHTSAEAITVILRSDNSFERYGFILKYWETTVTTTTTVTTPLVDSSTNIVLMVVSGLSGAGGVLALLAVWRTFKYFKGGSGRRRT</sequence>
<dbReference type="EMBL" id="JAIWYP010000004">
    <property type="protein sequence ID" value="KAH3841821.1"/>
    <property type="molecule type" value="Genomic_DNA"/>
</dbReference>
<name>A0A9D4KLG8_DREPO</name>
<protein>
    <recommendedName>
        <fullName evidence="4">CUB domain-containing protein</fullName>
    </recommendedName>
</protein>
<organism evidence="2 3">
    <name type="scientific">Dreissena polymorpha</name>
    <name type="common">Zebra mussel</name>
    <name type="synonym">Mytilus polymorpha</name>
    <dbReference type="NCBI Taxonomy" id="45954"/>
    <lineage>
        <taxon>Eukaryota</taxon>
        <taxon>Metazoa</taxon>
        <taxon>Spiralia</taxon>
        <taxon>Lophotrochozoa</taxon>
        <taxon>Mollusca</taxon>
        <taxon>Bivalvia</taxon>
        <taxon>Autobranchia</taxon>
        <taxon>Heteroconchia</taxon>
        <taxon>Euheterodonta</taxon>
        <taxon>Imparidentia</taxon>
        <taxon>Neoheterodontei</taxon>
        <taxon>Myida</taxon>
        <taxon>Dreissenoidea</taxon>
        <taxon>Dreissenidae</taxon>
        <taxon>Dreissena</taxon>
    </lineage>
</organism>
<keyword evidence="1" id="KW-0472">Membrane</keyword>
<evidence type="ECO:0000313" key="2">
    <source>
        <dbReference type="EMBL" id="KAH3841821.1"/>
    </source>
</evidence>
<dbReference type="AlphaFoldDB" id="A0A9D4KLG8"/>
<reference evidence="2" key="1">
    <citation type="journal article" date="2019" name="bioRxiv">
        <title>The Genome of the Zebra Mussel, Dreissena polymorpha: A Resource for Invasive Species Research.</title>
        <authorList>
            <person name="McCartney M.A."/>
            <person name="Auch B."/>
            <person name="Kono T."/>
            <person name="Mallez S."/>
            <person name="Zhang Y."/>
            <person name="Obille A."/>
            <person name="Becker A."/>
            <person name="Abrahante J.E."/>
            <person name="Garbe J."/>
            <person name="Badalamenti J.P."/>
            <person name="Herman A."/>
            <person name="Mangelson H."/>
            <person name="Liachko I."/>
            <person name="Sullivan S."/>
            <person name="Sone E.D."/>
            <person name="Koren S."/>
            <person name="Silverstein K.A.T."/>
            <person name="Beckman K.B."/>
            <person name="Gohl D.M."/>
        </authorList>
    </citation>
    <scope>NUCLEOTIDE SEQUENCE</scope>
    <source>
        <strain evidence="2">Duluth1</strain>
        <tissue evidence="2">Whole animal</tissue>
    </source>
</reference>
<feature type="transmembrane region" description="Helical" evidence="1">
    <location>
        <begin position="98"/>
        <end position="122"/>
    </location>
</feature>
<keyword evidence="1" id="KW-1133">Transmembrane helix</keyword>
<keyword evidence="1" id="KW-0812">Transmembrane</keyword>
<proteinExistence type="predicted"/>
<evidence type="ECO:0000256" key="1">
    <source>
        <dbReference type="SAM" id="Phobius"/>
    </source>
</evidence>
<reference evidence="2" key="2">
    <citation type="submission" date="2020-11" db="EMBL/GenBank/DDBJ databases">
        <authorList>
            <person name="McCartney M.A."/>
            <person name="Auch B."/>
            <person name="Kono T."/>
            <person name="Mallez S."/>
            <person name="Becker A."/>
            <person name="Gohl D.M."/>
            <person name="Silverstein K.A.T."/>
            <person name="Koren S."/>
            <person name="Bechman K.B."/>
            <person name="Herman A."/>
            <person name="Abrahante J.E."/>
            <person name="Garbe J."/>
        </authorList>
    </citation>
    <scope>NUCLEOTIDE SEQUENCE</scope>
    <source>
        <strain evidence="2">Duluth1</strain>
        <tissue evidence="2">Whole animal</tissue>
    </source>
</reference>
<comment type="caution">
    <text evidence="2">The sequence shown here is derived from an EMBL/GenBank/DDBJ whole genome shotgun (WGS) entry which is preliminary data.</text>
</comment>